<feature type="chain" id="PRO_5045871393" evidence="8">
    <location>
        <begin position="22"/>
        <end position="443"/>
    </location>
</feature>
<dbReference type="EMBL" id="BSOS01000024">
    <property type="protein sequence ID" value="GLR66426.1"/>
    <property type="molecule type" value="Genomic_DNA"/>
</dbReference>
<evidence type="ECO:0000256" key="2">
    <source>
        <dbReference type="ARBA" id="ARBA00022729"/>
    </source>
</evidence>
<dbReference type="Gene3D" id="3.40.710.10">
    <property type="entry name" value="DD-peptidase/beta-lactamase superfamily"/>
    <property type="match status" value="1"/>
</dbReference>
<evidence type="ECO:0000259" key="9">
    <source>
        <dbReference type="Pfam" id="PF00768"/>
    </source>
</evidence>
<evidence type="ECO:0000256" key="1">
    <source>
        <dbReference type="ARBA" id="ARBA00007164"/>
    </source>
</evidence>
<gene>
    <name evidence="10" type="ORF">GCM10010909_11060</name>
</gene>
<dbReference type="Pfam" id="PF00768">
    <property type="entry name" value="Peptidase_S11"/>
    <property type="match status" value="1"/>
</dbReference>
<evidence type="ECO:0000256" key="7">
    <source>
        <dbReference type="RuleBase" id="RU004016"/>
    </source>
</evidence>
<accession>A0ABQ6A1W6</accession>
<keyword evidence="10" id="KW-0645">Protease</keyword>
<feature type="signal peptide" evidence="8">
    <location>
        <begin position="1"/>
        <end position="21"/>
    </location>
</feature>
<keyword evidence="4" id="KW-0133">Cell shape</keyword>
<evidence type="ECO:0000313" key="10">
    <source>
        <dbReference type="EMBL" id="GLR66426.1"/>
    </source>
</evidence>
<evidence type="ECO:0000256" key="3">
    <source>
        <dbReference type="ARBA" id="ARBA00022801"/>
    </source>
</evidence>
<sequence>MQAWKSVAVKKSLALAGLCLAACVSISPAQARSEHHYRRLSHPAAAPAVDAAATNFGPTAPGVSSIVIDAASGQVIASNGADIPRYPASLTKLMTLDLAFQALRAGSMTLDTQIPVSYHAAAVEPVKLGLQPGSTISVHDAILAMTTMSANDAATALGEYLGGGSEPRCAALMTQRAHALGMAQTQFYNASGLPNPGQVTTARDLAILARDIVVNFPEDQPFFEVQQFNFRGHQVYSNNQMLKSYAGATGMKTGYTDLARHNLVTSASRDGRVLIGVELHEPSWGDTYQQMTALLDNGFGGHVPVTAAQIASRQPAVASPVQHLAAATRPHVPASRPAAAQLASRARQPADGSWVAQLGLFSRVSKARIEAIAARQISGAGFTRIARVERHGKTLWNAQVAGLSLAAAHEACDAMVARGNSCRIIEPRTDHLAMETTNTGDGT</sequence>
<evidence type="ECO:0000256" key="5">
    <source>
        <dbReference type="ARBA" id="ARBA00022984"/>
    </source>
</evidence>
<name>A0ABQ6A1W6_9PROT</name>
<keyword evidence="3" id="KW-0378">Hydrolase</keyword>
<dbReference type="PRINTS" id="PR00725">
    <property type="entry name" value="DADACBPTASE1"/>
</dbReference>
<dbReference type="PANTHER" id="PTHR21581:SF6">
    <property type="entry name" value="TRAFFICKING PROTEIN PARTICLE COMPLEX SUBUNIT 12"/>
    <property type="match status" value="1"/>
</dbReference>
<proteinExistence type="inferred from homology"/>
<evidence type="ECO:0000256" key="8">
    <source>
        <dbReference type="SAM" id="SignalP"/>
    </source>
</evidence>
<reference evidence="11" key="1">
    <citation type="journal article" date="2019" name="Int. J. Syst. Evol. Microbiol.">
        <title>The Global Catalogue of Microorganisms (GCM) 10K type strain sequencing project: providing services to taxonomists for standard genome sequencing and annotation.</title>
        <authorList>
            <consortium name="The Broad Institute Genomics Platform"/>
            <consortium name="The Broad Institute Genome Sequencing Center for Infectious Disease"/>
            <person name="Wu L."/>
            <person name="Ma J."/>
        </authorList>
    </citation>
    <scope>NUCLEOTIDE SEQUENCE [LARGE SCALE GENOMIC DNA]</scope>
    <source>
        <strain evidence="11">NBRC 112502</strain>
    </source>
</reference>
<dbReference type="InterPro" id="IPR012338">
    <property type="entry name" value="Beta-lactam/transpept-like"/>
</dbReference>
<evidence type="ECO:0000256" key="4">
    <source>
        <dbReference type="ARBA" id="ARBA00022960"/>
    </source>
</evidence>
<dbReference type="InterPro" id="IPR001967">
    <property type="entry name" value="Peptidase_S11_N"/>
</dbReference>
<dbReference type="InterPro" id="IPR018044">
    <property type="entry name" value="Peptidase_S11"/>
</dbReference>
<keyword evidence="11" id="KW-1185">Reference proteome</keyword>
<comment type="similarity">
    <text evidence="1 7">Belongs to the peptidase S11 family.</text>
</comment>
<comment type="caution">
    <text evidence="10">The sequence shown here is derived from an EMBL/GenBank/DDBJ whole genome shotgun (WGS) entry which is preliminary data.</text>
</comment>
<keyword evidence="5" id="KW-0573">Peptidoglycan synthesis</keyword>
<protein>
    <submittedName>
        <fullName evidence="10">D-alanyl-D-alanine carboxypeptidase</fullName>
    </submittedName>
</protein>
<evidence type="ECO:0000313" key="11">
    <source>
        <dbReference type="Proteomes" id="UP001156641"/>
    </source>
</evidence>
<keyword evidence="2 8" id="KW-0732">Signal</keyword>
<dbReference type="GO" id="GO:0004180">
    <property type="term" value="F:carboxypeptidase activity"/>
    <property type="evidence" value="ECO:0007669"/>
    <property type="project" value="UniProtKB-KW"/>
</dbReference>
<keyword evidence="10" id="KW-0121">Carboxypeptidase</keyword>
<keyword evidence="6" id="KW-0961">Cell wall biogenesis/degradation</keyword>
<evidence type="ECO:0000256" key="6">
    <source>
        <dbReference type="ARBA" id="ARBA00023316"/>
    </source>
</evidence>
<dbReference type="PANTHER" id="PTHR21581">
    <property type="entry name" value="D-ALANYL-D-ALANINE CARBOXYPEPTIDASE"/>
    <property type="match status" value="1"/>
</dbReference>
<dbReference type="Proteomes" id="UP001156641">
    <property type="component" value="Unassembled WGS sequence"/>
</dbReference>
<feature type="domain" description="Peptidase S11 D-alanyl-D-alanine carboxypeptidase A N-terminal" evidence="9">
    <location>
        <begin position="64"/>
        <end position="280"/>
    </location>
</feature>
<organism evidence="10 11">
    <name type="scientific">Acidocella aquatica</name>
    <dbReference type="NCBI Taxonomy" id="1922313"/>
    <lineage>
        <taxon>Bacteria</taxon>
        <taxon>Pseudomonadati</taxon>
        <taxon>Pseudomonadota</taxon>
        <taxon>Alphaproteobacteria</taxon>
        <taxon>Acetobacterales</taxon>
        <taxon>Acidocellaceae</taxon>
        <taxon>Acidocella</taxon>
    </lineage>
</organism>
<dbReference type="SUPFAM" id="SSF56601">
    <property type="entry name" value="beta-lactamase/transpeptidase-like"/>
    <property type="match status" value="1"/>
</dbReference>